<proteinExistence type="predicted"/>
<evidence type="ECO:0000313" key="3">
    <source>
        <dbReference type="EMBL" id="UWM53484.1"/>
    </source>
</evidence>
<name>A0A9E7R1E0_9EURY</name>
<feature type="transmembrane region" description="Helical" evidence="2">
    <location>
        <begin position="74"/>
        <end position="91"/>
    </location>
</feature>
<protein>
    <submittedName>
        <fullName evidence="3">Uncharacterized protein</fullName>
    </submittedName>
</protein>
<keyword evidence="2" id="KW-1133">Transmembrane helix</keyword>
<reference evidence="3" key="1">
    <citation type="submission" date="2022-09" db="EMBL/GenBank/DDBJ databases">
        <title>Diverse halophilic archaea isolated from saline environments.</title>
        <authorList>
            <person name="Cui H.-L."/>
        </authorList>
    </citation>
    <scope>NUCLEOTIDE SEQUENCE</scope>
    <source>
        <strain evidence="3">ZS-35-S2</strain>
    </source>
</reference>
<accession>A0A9E7R1E0</accession>
<keyword evidence="2" id="KW-0472">Membrane</keyword>
<evidence type="ECO:0000313" key="4">
    <source>
        <dbReference type="Proteomes" id="UP001057580"/>
    </source>
</evidence>
<feature type="transmembrane region" description="Helical" evidence="2">
    <location>
        <begin position="43"/>
        <end position="62"/>
    </location>
</feature>
<keyword evidence="4" id="KW-1185">Reference proteome</keyword>
<dbReference type="GeneID" id="74943799"/>
<organism evidence="3 4">
    <name type="scientific">Salinirubellus salinus</name>
    <dbReference type="NCBI Taxonomy" id="1364945"/>
    <lineage>
        <taxon>Archaea</taxon>
        <taxon>Methanobacteriati</taxon>
        <taxon>Methanobacteriota</taxon>
        <taxon>Stenosarchaea group</taxon>
        <taxon>Halobacteria</taxon>
        <taxon>Halobacteriales</taxon>
        <taxon>Natronomonadaceae</taxon>
        <taxon>Salinirubellus</taxon>
    </lineage>
</organism>
<dbReference type="RefSeq" id="WP_260592478.1">
    <property type="nucleotide sequence ID" value="NZ_CP104003.1"/>
</dbReference>
<dbReference type="KEGG" id="ssai:N0B31_15215"/>
<dbReference type="EMBL" id="CP104003">
    <property type="protein sequence ID" value="UWM53484.1"/>
    <property type="molecule type" value="Genomic_DNA"/>
</dbReference>
<sequence length="120" mass="13179">MVPRPIDPGQYRDSGGPWPFTDGAADWSRRHGRTRDARRLSSFVRLVALTLIVVVGILAWRYPDDFGSAPRAEAVALAVAWVASATFVLYSSHSITYPDVLTSETLASRLSSTSTLLRMV</sequence>
<keyword evidence="2" id="KW-0812">Transmembrane</keyword>
<evidence type="ECO:0000256" key="1">
    <source>
        <dbReference type="SAM" id="MobiDB-lite"/>
    </source>
</evidence>
<dbReference type="Proteomes" id="UP001057580">
    <property type="component" value="Chromosome"/>
</dbReference>
<feature type="region of interest" description="Disordered" evidence="1">
    <location>
        <begin position="1"/>
        <end position="23"/>
    </location>
</feature>
<evidence type="ECO:0000256" key="2">
    <source>
        <dbReference type="SAM" id="Phobius"/>
    </source>
</evidence>
<dbReference type="AlphaFoldDB" id="A0A9E7R1E0"/>
<gene>
    <name evidence="3" type="ORF">N0B31_15215</name>
</gene>